<organism evidence="1">
    <name type="scientific">Marseillevirus sp</name>
    <dbReference type="NCBI Taxonomy" id="2809551"/>
    <lineage>
        <taxon>Viruses</taxon>
        <taxon>Varidnaviria</taxon>
        <taxon>Bamfordvirae</taxon>
        <taxon>Nucleocytoviricota</taxon>
        <taxon>Megaviricetes</taxon>
        <taxon>Pimascovirales</taxon>
        <taxon>Pimascovirales incertae sedis</taxon>
        <taxon>Marseilleviridae</taxon>
        <taxon>Marseillevirus</taxon>
    </lineage>
</organism>
<gene>
    <name evidence="1" type="ORF">MarDSR_411</name>
</gene>
<accession>A0AA96EL98</accession>
<name>A0AA96EL98_9VIRU</name>
<sequence>MFGEYFICKLWENPIREKKLRDELWKNPIREKKLRDELWENPIREKKRRAFTSNTNMLFMCLFLSIRCA</sequence>
<proteinExistence type="predicted"/>
<dbReference type="EMBL" id="OR343189">
    <property type="protein sequence ID" value="WNL50450.1"/>
    <property type="molecule type" value="Genomic_DNA"/>
</dbReference>
<evidence type="ECO:0000313" key="1">
    <source>
        <dbReference type="EMBL" id="WNL50450.1"/>
    </source>
</evidence>
<protein>
    <submittedName>
        <fullName evidence="1">Uncharacterized protein</fullName>
    </submittedName>
</protein>
<reference evidence="1" key="1">
    <citation type="submission" date="2023-07" db="EMBL/GenBank/DDBJ databases">
        <authorList>
            <person name="Xia Y."/>
        </authorList>
    </citation>
    <scope>NUCLEOTIDE SEQUENCE</scope>
    <source>
        <strain evidence="1">E</strain>
    </source>
</reference>